<evidence type="ECO:0000313" key="4">
    <source>
        <dbReference type="Proteomes" id="UP000247681"/>
    </source>
</evidence>
<dbReference type="OrthoDB" id="9806701at2"/>
<feature type="chain" id="PRO_5015858819" evidence="1">
    <location>
        <begin position="19"/>
        <end position="528"/>
    </location>
</feature>
<dbReference type="EMBL" id="QJHL01000001">
    <property type="protein sequence ID" value="PXY47111.1"/>
    <property type="molecule type" value="Genomic_DNA"/>
</dbReference>
<dbReference type="AlphaFoldDB" id="A0A2V4C6V9"/>
<organism evidence="3 4">
    <name type="scientific">Flavobacterium hydrophilum</name>
    <dbReference type="NCBI Taxonomy" id="2211445"/>
    <lineage>
        <taxon>Bacteria</taxon>
        <taxon>Pseudomonadati</taxon>
        <taxon>Bacteroidota</taxon>
        <taxon>Flavobacteriia</taxon>
        <taxon>Flavobacteriales</taxon>
        <taxon>Flavobacteriaceae</taxon>
        <taxon>Flavobacterium</taxon>
    </lineage>
</organism>
<feature type="signal peptide" evidence="1">
    <location>
        <begin position="1"/>
        <end position="18"/>
    </location>
</feature>
<evidence type="ECO:0000313" key="3">
    <source>
        <dbReference type="EMBL" id="PXY47111.1"/>
    </source>
</evidence>
<dbReference type="SUPFAM" id="SSF51011">
    <property type="entry name" value="Glycosyl hydrolase domain"/>
    <property type="match status" value="1"/>
</dbReference>
<evidence type="ECO:0000259" key="2">
    <source>
        <dbReference type="Pfam" id="PF14587"/>
    </source>
</evidence>
<dbReference type="PANTHER" id="PTHR42767:SF1">
    <property type="entry name" value="ENDO-BETA-1,6-GALACTANASE-LIKE DOMAIN-CONTAINING PROTEIN"/>
    <property type="match status" value="1"/>
</dbReference>
<dbReference type="InterPro" id="IPR039514">
    <property type="entry name" value="6GAL-like"/>
</dbReference>
<dbReference type="Gene3D" id="2.60.40.1180">
    <property type="entry name" value="Golgi alpha-mannosidase II"/>
    <property type="match status" value="1"/>
</dbReference>
<dbReference type="InterPro" id="IPR013780">
    <property type="entry name" value="Glyco_hydro_b"/>
</dbReference>
<sequence length="528" mass="59251">MRKVYISLLLVMSSLSHGQRTITISTDNVVQTMDGFGGSDAWRTQFVGKNWSDQKKNAIADLLFSKEIDGQGNPKGIGLSIWRFNLGAGSTEQGENSKVSDEWRRSECFLNADGTYDFSKQEGQRWFLQAAKKRGVEKFLIFTNSPPVHMTNNGLSFSSQKNKLNLKDGAIPKFADFLVQSIQGLEKKEGIKFDYVSPLNEPQWEWMANNGDKNSQEGTPATNQEIYEVTKTLSEKLKAKKMSTEIVVAEAAQINYLYENVNGENRDNQIDYFFGKTKTNISKLSNVKNVILGHSYFTTWPVEKQVLSRKLIAAEVKQKPGLKYWQSEYCILENPGEAEIPGGSGGGRDLGMQTALFVARLIHNDIAVANAASWQWWTSITRADYKDGLIYLDDGKSNGSTEPDYVRNDGEFRDSKLLWALGNYSLFVRPGMYRIDVPNQNELDAANDVMLTAYKDVQNKKLIVVAVNCGKSAQQYKFDLSKGTVKNNEFTPYTTSETSDLKRGTVQKADNLEIPAKSVVTFVGELQY</sequence>
<dbReference type="GO" id="GO:0004553">
    <property type="term" value="F:hydrolase activity, hydrolyzing O-glycosyl compounds"/>
    <property type="evidence" value="ECO:0007669"/>
    <property type="project" value="InterPro"/>
</dbReference>
<dbReference type="InterPro" id="IPR039743">
    <property type="entry name" value="6GAL/EXGAL"/>
</dbReference>
<comment type="caution">
    <text evidence="3">The sequence shown here is derived from an EMBL/GenBank/DDBJ whole genome shotgun (WGS) entry which is preliminary data.</text>
</comment>
<dbReference type="Gene3D" id="3.20.20.80">
    <property type="entry name" value="Glycosidases"/>
    <property type="match status" value="1"/>
</dbReference>
<evidence type="ECO:0000256" key="1">
    <source>
        <dbReference type="SAM" id="SignalP"/>
    </source>
</evidence>
<reference evidence="3 4" key="1">
    <citation type="submission" date="2018-05" db="EMBL/GenBank/DDBJ databases">
        <title>Flavobacterium sp. strain IMCC34758, incomplete genome.</title>
        <authorList>
            <person name="Joung Y."/>
        </authorList>
    </citation>
    <scope>NUCLEOTIDE SEQUENCE [LARGE SCALE GENOMIC DNA]</scope>
    <source>
        <strain evidence="3 4">IMCC34758</strain>
    </source>
</reference>
<dbReference type="SUPFAM" id="SSF51445">
    <property type="entry name" value="(Trans)glycosidases"/>
    <property type="match status" value="1"/>
</dbReference>
<dbReference type="InterPro" id="IPR017853">
    <property type="entry name" value="GH"/>
</dbReference>
<dbReference type="Proteomes" id="UP000247681">
    <property type="component" value="Unassembled WGS sequence"/>
</dbReference>
<keyword evidence="1" id="KW-0732">Signal</keyword>
<dbReference type="RefSeq" id="WP_110346112.1">
    <property type="nucleotide sequence ID" value="NZ_QJHL01000001.1"/>
</dbReference>
<dbReference type="Pfam" id="PF14587">
    <property type="entry name" value="Glyco_hydr_30_2"/>
    <property type="match status" value="1"/>
</dbReference>
<proteinExistence type="predicted"/>
<name>A0A2V4C6V9_9FLAO</name>
<gene>
    <name evidence="3" type="ORF">DMB68_08180</name>
</gene>
<dbReference type="PANTHER" id="PTHR42767">
    <property type="entry name" value="ENDO-BETA-1,6-GALACTANASE"/>
    <property type="match status" value="1"/>
</dbReference>
<keyword evidence="4" id="KW-1185">Reference proteome</keyword>
<accession>A0A2V4C6V9</accession>
<keyword evidence="3" id="KW-0378">Hydrolase</keyword>
<protein>
    <submittedName>
        <fullName evidence="3">Glycosyl hydrolase</fullName>
    </submittedName>
</protein>
<feature type="domain" description="Endo-beta-1,6-galactanase-like" evidence="2">
    <location>
        <begin position="20"/>
        <end position="391"/>
    </location>
</feature>